<evidence type="ECO:0000313" key="1">
    <source>
        <dbReference type="EMBL" id="MFC5925799.1"/>
    </source>
</evidence>
<protein>
    <submittedName>
        <fullName evidence="1">Uncharacterized protein</fullName>
    </submittedName>
</protein>
<name>A0ABW1H825_9ACTN</name>
<dbReference type="Proteomes" id="UP001596226">
    <property type="component" value="Unassembled WGS sequence"/>
</dbReference>
<organism evidence="1 2">
    <name type="scientific">Micromonospora vulcania</name>
    <dbReference type="NCBI Taxonomy" id="1441873"/>
    <lineage>
        <taxon>Bacteria</taxon>
        <taxon>Bacillati</taxon>
        <taxon>Actinomycetota</taxon>
        <taxon>Actinomycetes</taxon>
        <taxon>Micromonosporales</taxon>
        <taxon>Micromonosporaceae</taxon>
        <taxon>Micromonospora</taxon>
    </lineage>
</organism>
<reference evidence="2" key="1">
    <citation type="journal article" date="2019" name="Int. J. Syst. Evol. Microbiol.">
        <title>The Global Catalogue of Microorganisms (GCM) 10K type strain sequencing project: providing services to taxonomists for standard genome sequencing and annotation.</title>
        <authorList>
            <consortium name="The Broad Institute Genomics Platform"/>
            <consortium name="The Broad Institute Genome Sequencing Center for Infectious Disease"/>
            <person name="Wu L."/>
            <person name="Ma J."/>
        </authorList>
    </citation>
    <scope>NUCLEOTIDE SEQUENCE [LARGE SCALE GENOMIC DNA]</scope>
    <source>
        <strain evidence="2">CGMCC 4.7144</strain>
    </source>
</reference>
<comment type="caution">
    <text evidence="1">The sequence shown here is derived from an EMBL/GenBank/DDBJ whole genome shotgun (WGS) entry which is preliminary data.</text>
</comment>
<accession>A0ABW1H825</accession>
<sequence>MRRSIQTPLAGIRRVQAGDLLYLTRLASPQFTRPITVRVIRPLTDRRTCSGWLWIEAYELSPTGGVGEARELYVCGEGLRWATAPALAVWSTYR</sequence>
<evidence type="ECO:0000313" key="2">
    <source>
        <dbReference type="Proteomes" id="UP001596226"/>
    </source>
</evidence>
<dbReference type="EMBL" id="JBHSQS010000012">
    <property type="protein sequence ID" value="MFC5925799.1"/>
    <property type="molecule type" value="Genomic_DNA"/>
</dbReference>
<keyword evidence="2" id="KW-1185">Reference proteome</keyword>
<proteinExistence type="predicted"/>
<gene>
    <name evidence="1" type="ORF">ACFQGL_20890</name>
</gene>
<dbReference type="RefSeq" id="WP_377513874.1">
    <property type="nucleotide sequence ID" value="NZ_JBHSQS010000012.1"/>
</dbReference>